<dbReference type="Proteomes" id="UP000318590">
    <property type="component" value="Unassembled WGS sequence"/>
</dbReference>
<keyword evidence="3" id="KW-1185">Reference proteome</keyword>
<reference evidence="2 3" key="1">
    <citation type="submission" date="2019-06" db="EMBL/GenBank/DDBJ databases">
        <title>Paenimaribius caenipelagi gen. nov., sp. nov., isolated from a tidal flat.</title>
        <authorList>
            <person name="Yoon J.-H."/>
        </authorList>
    </citation>
    <scope>NUCLEOTIDE SEQUENCE [LARGE SCALE GENOMIC DNA]</scope>
    <source>
        <strain evidence="2 3">JBTF-M29</strain>
    </source>
</reference>
<dbReference type="EMBL" id="VFSV01000016">
    <property type="protein sequence ID" value="TRD19779.1"/>
    <property type="molecule type" value="Genomic_DNA"/>
</dbReference>
<dbReference type="CDD" id="cd04301">
    <property type="entry name" value="NAT_SF"/>
    <property type="match status" value="1"/>
</dbReference>
<name>A0A547Q079_9RHOB</name>
<dbReference type="GO" id="GO:0016747">
    <property type="term" value="F:acyltransferase activity, transferring groups other than amino-acyl groups"/>
    <property type="evidence" value="ECO:0007669"/>
    <property type="project" value="InterPro"/>
</dbReference>
<dbReference type="Gene3D" id="3.40.630.30">
    <property type="match status" value="1"/>
</dbReference>
<dbReference type="AlphaFoldDB" id="A0A547Q079"/>
<dbReference type="SUPFAM" id="SSF55729">
    <property type="entry name" value="Acyl-CoA N-acyltransferases (Nat)"/>
    <property type="match status" value="1"/>
</dbReference>
<evidence type="ECO:0000259" key="1">
    <source>
        <dbReference type="PROSITE" id="PS51186"/>
    </source>
</evidence>
<protein>
    <submittedName>
        <fullName evidence="2">GNAT family N-acetyltransferase</fullName>
    </submittedName>
</protein>
<proteinExistence type="predicted"/>
<comment type="caution">
    <text evidence="2">The sequence shown here is derived from an EMBL/GenBank/DDBJ whole genome shotgun (WGS) entry which is preliminary data.</text>
</comment>
<dbReference type="InterPro" id="IPR000182">
    <property type="entry name" value="GNAT_dom"/>
</dbReference>
<dbReference type="Pfam" id="PF00583">
    <property type="entry name" value="Acetyltransf_1"/>
    <property type="match status" value="1"/>
</dbReference>
<dbReference type="RefSeq" id="WP_142834827.1">
    <property type="nucleotide sequence ID" value="NZ_VFSV01000016.1"/>
</dbReference>
<evidence type="ECO:0000313" key="2">
    <source>
        <dbReference type="EMBL" id="TRD19779.1"/>
    </source>
</evidence>
<feature type="domain" description="N-acetyltransferase" evidence="1">
    <location>
        <begin position="3"/>
        <end position="146"/>
    </location>
</feature>
<dbReference type="OrthoDB" id="9805924at2"/>
<dbReference type="InterPro" id="IPR016181">
    <property type="entry name" value="Acyl_CoA_acyltransferase"/>
</dbReference>
<dbReference type="PROSITE" id="PS51186">
    <property type="entry name" value="GNAT"/>
    <property type="match status" value="1"/>
</dbReference>
<keyword evidence="2" id="KW-0808">Transferase</keyword>
<sequence>MSASLRLARPEDTERVRRLVAACHEEAGLLPDPEARDAALQALLSGEVPGALYLIGPASSPLGYASLSFGHSLQAGGTEAHLEDLYIRPGIRGRGMGTEALTALAKMLGKNGVSRITTSGLRTGTSLLHRLSADPDRAPRLTLRLR</sequence>
<accession>A0A547Q079</accession>
<gene>
    <name evidence="2" type="ORF">FEV53_10805</name>
</gene>
<evidence type="ECO:0000313" key="3">
    <source>
        <dbReference type="Proteomes" id="UP000318590"/>
    </source>
</evidence>
<organism evidence="2 3">
    <name type="scientific">Palleronia caenipelagi</name>
    <dbReference type="NCBI Taxonomy" id="2489174"/>
    <lineage>
        <taxon>Bacteria</taxon>
        <taxon>Pseudomonadati</taxon>
        <taxon>Pseudomonadota</taxon>
        <taxon>Alphaproteobacteria</taxon>
        <taxon>Rhodobacterales</taxon>
        <taxon>Roseobacteraceae</taxon>
        <taxon>Palleronia</taxon>
    </lineage>
</organism>